<feature type="domain" description="AAA" evidence="4">
    <location>
        <begin position="30"/>
        <end position="141"/>
    </location>
</feature>
<dbReference type="GO" id="GO:0009898">
    <property type="term" value="C:cytoplasmic side of plasma membrane"/>
    <property type="evidence" value="ECO:0007669"/>
    <property type="project" value="TreeGrafter"/>
</dbReference>
<dbReference type="InterPro" id="IPR050625">
    <property type="entry name" value="ParA/MinD_ATPase"/>
</dbReference>
<dbReference type="AlphaFoldDB" id="A0A3B1BYZ9"/>
<keyword evidence="1" id="KW-0547">Nucleotide-binding</keyword>
<sequence>MDQAGSLRRMARGINGEIKAGASYGKLRGLAVASGKGGVGKTNTVANLAYALKREGKRALVFDADMGLGNIHILLGVAPRYNLDSVLSGEKTLDEIILRGPGGIEILPASSGAREFSELTGEEKLALKTELEALEENYDFIHQRPSRRTCSFHVASHAGRSTRCTVPDRWLRCHPYPLNRAGVVD</sequence>
<dbReference type="Gene3D" id="3.40.50.300">
    <property type="entry name" value="P-loop containing nucleotide triphosphate hydrolases"/>
    <property type="match status" value="1"/>
</dbReference>
<feature type="coiled-coil region" evidence="3">
    <location>
        <begin position="117"/>
        <end position="144"/>
    </location>
</feature>
<keyword evidence="5" id="KW-0282">Flagellum</keyword>
<evidence type="ECO:0000256" key="2">
    <source>
        <dbReference type="ARBA" id="ARBA00022840"/>
    </source>
</evidence>
<dbReference type="GO" id="GO:0016887">
    <property type="term" value="F:ATP hydrolysis activity"/>
    <property type="evidence" value="ECO:0007669"/>
    <property type="project" value="TreeGrafter"/>
</dbReference>
<dbReference type="Pfam" id="PF13614">
    <property type="entry name" value="AAA_31"/>
    <property type="match status" value="1"/>
</dbReference>
<dbReference type="SUPFAM" id="SSF52540">
    <property type="entry name" value="P-loop containing nucleoside triphosphate hydrolases"/>
    <property type="match status" value="1"/>
</dbReference>
<evidence type="ECO:0000313" key="5">
    <source>
        <dbReference type="EMBL" id="VAX17064.1"/>
    </source>
</evidence>
<dbReference type="InterPro" id="IPR025669">
    <property type="entry name" value="AAA_dom"/>
</dbReference>
<dbReference type="GO" id="GO:0051782">
    <property type="term" value="P:negative regulation of cell division"/>
    <property type="evidence" value="ECO:0007669"/>
    <property type="project" value="TreeGrafter"/>
</dbReference>
<proteinExistence type="predicted"/>
<evidence type="ECO:0000256" key="3">
    <source>
        <dbReference type="SAM" id="Coils"/>
    </source>
</evidence>
<accession>A0A3B1BYZ9</accession>
<keyword evidence="2" id="KW-0067">ATP-binding</keyword>
<feature type="non-terminal residue" evidence="5">
    <location>
        <position position="185"/>
    </location>
</feature>
<protein>
    <submittedName>
        <fullName evidence="5">Flagellar synthesis regulator FleN</fullName>
    </submittedName>
</protein>
<keyword evidence="3" id="KW-0175">Coiled coil</keyword>
<evidence type="ECO:0000256" key="1">
    <source>
        <dbReference type="ARBA" id="ARBA00022741"/>
    </source>
</evidence>
<dbReference type="GO" id="GO:0005829">
    <property type="term" value="C:cytosol"/>
    <property type="evidence" value="ECO:0007669"/>
    <property type="project" value="TreeGrafter"/>
</dbReference>
<dbReference type="PANTHER" id="PTHR43384:SF4">
    <property type="entry name" value="CELLULOSE BIOSYNTHESIS PROTEIN BCSQ-RELATED"/>
    <property type="match status" value="1"/>
</dbReference>
<dbReference type="InterPro" id="IPR027417">
    <property type="entry name" value="P-loop_NTPase"/>
</dbReference>
<dbReference type="PANTHER" id="PTHR43384">
    <property type="entry name" value="SEPTUM SITE-DETERMINING PROTEIN MIND HOMOLOG, CHLOROPLASTIC-RELATED"/>
    <property type="match status" value="1"/>
</dbReference>
<keyword evidence="5" id="KW-0966">Cell projection</keyword>
<keyword evidence="5" id="KW-0969">Cilium</keyword>
<organism evidence="5">
    <name type="scientific">hydrothermal vent metagenome</name>
    <dbReference type="NCBI Taxonomy" id="652676"/>
    <lineage>
        <taxon>unclassified sequences</taxon>
        <taxon>metagenomes</taxon>
        <taxon>ecological metagenomes</taxon>
    </lineage>
</organism>
<evidence type="ECO:0000259" key="4">
    <source>
        <dbReference type="Pfam" id="PF13614"/>
    </source>
</evidence>
<gene>
    <name evidence="5" type="ORF">MNBD_NITROSPINAE01-1233</name>
</gene>
<reference evidence="5" key="1">
    <citation type="submission" date="2018-06" db="EMBL/GenBank/DDBJ databases">
        <authorList>
            <person name="Zhirakovskaya E."/>
        </authorList>
    </citation>
    <scope>NUCLEOTIDE SEQUENCE</scope>
</reference>
<dbReference type="EMBL" id="UOGC01000043">
    <property type="protein sequence ID" value="VAX17064.1"/>
    <property type="molecule type" value="Genomic_DNA"/>
</dbReference>
<dbReference type="GO" id="GO:0005524">
    <property type="term" value="F:ATP binding"/>
    <property type="evidence" value="ECO:0007669"/>
    <property type="project" value="UniProtKB-KW"/>
</dbReference>
<name>A0A3B1BYZ9_9ZZZZ</name>